<sequence length="175" mass="20076">MSEGLVQTKSSQLRKSTDFQEVVFTSYKAKEKNAAATAPASRRKFEQDQMNRSEEKERFMKKTRHEIIKLGLSGFDPSKRQKTKEALAISLGAKPKKTKPMNYKEFKEMHSKRKKEETEKTAFNNIGKTPTGEALAKIKTRMDLNKRAPRGDRKGGILDTYGRVKKNDIPRPKKK</sequence>
<dbReference type="PANTHER" id="PTHR28366:SF1">
    <property type="entry name" value="CHROMOSOME 1 OPEN READING FRAME 131"/>
    <property type="match status" value="1"/>
</dbReference>
<dbReference type="KEGG" id="tpal:117642160"/>
<dbReference type="GeneID" id="117642160"/>
<keyword evidence="2" id="KW-1185">Reference proteome</keyword>
<evidence type="ECO:0000313" key="2">
    <source>
        <dbReference type="Proteomes" id="UP000515158"/>
    </source>
</evidence>
<dbReference type="InterPro" id="IPR027973">
    <property type="entry name" value="FSAF1-like"/>
</dbReference>
<dbReference type="Proteomes" id="UP000515158">
    <property type="component" value="Unplaced"/>
</dbReference>
<gene>
    <name evidence="3" type="primary">LOC117642160</name>
</gene>
<feature type="compositionally biased region" description="Basic and acidic residues" evidence="1">
    <location>
        <begin position="43"/>
        <end position="59"/>
    </location>
</feature>
<feature type="compositionally biased region" description="Basic and acidic residues" evidence="1">
    <location>
        <begin position="165"/>
        <end position="175"/>
    </location>
</feature>
<dbReference type="PANTHER" id="PTHR28366">
    <property type="entry name" value="CHROMOSOME 1 OPEN READING FRAME 131"/>
    <property type="match status" value="1"/>
</dbReference>
<proteinExistence type="predicted"/>
<evidence type="ECO:0000313" key="3">
    <source>
        <dbReference type="RefSeq" id="XP_034235945.1"/>
    </source>
</evidence>
<dbReference type="InParanoid" id="A0A6P8YGA9"/>
<feature type="compositionally biased region" description="Basic and acidic residues" evidence="1">
    <location>
        <begin position="143"/>
        <end position="156"/>
    </location>
</feature>
<accession>A0A6P8YGA9</accession>
<dbReference type="FunCoup" id="A0A6P8YGA9">
    <property type="interactions" value="2"/>
</dbReference>
<organism evidence="3">
    <name type="scientific">Thrips palmi</name>
    <name type="common">Melon thrips</name>
    <dbReference type="NCBI Taxonomy" id="161013"/>
    <lineage>
        <taxon>Eukaryota</taxon>
        <taxon>Metazoa</taxon>
        <taxon>Ecdysozoa</taxon>
        <taxon>Arthropoda</taxon>
        <taxon>Hexapoda</taxon>
        <taxon>Insecta</taxon>
        <taxon>Pterygota</taxon>
        <taxon>Neoptera</taxon>
        <taxon>Paraneoptera</taxon>
        <taxon>Thysanoptera</taxon>
        <taxon>Terebrantia</taxon>
        <taxon>Thripoidea</taxon>
        <taxon>Thripidae</taxon>
        <taxon>Thrips</taxon>
    </lineage>
</organism>
<evidence type="ECO:0000256" key="1">
    <source>
        <dbReference type="SAM" id="MobiDB-lite"/>
    </source>
</evidence>
<dbReference type="InterPro" id="IPR052852">
    <property type="entry name" value="SSU_Processome_Comp"/>
</dbReference>
<dbReference type="Pfam" id="PF15375">
    <property type="entry name" value="FSAF1"/>
    <property type="match status" value="1"/>
</dbReference>
<dbReference type="AlphaFoldDB" id="A0A6P8YGA9"/>
<name>A0A6P8YGA9_THRPL</name>
<protein>
    <submittedName>
        <fullName evidence="3">Uncharacterized protein C1orf131</fullName>
    </submittedName>
</protein>
<reference evidence="3" key="1">
    <citation type="submission" date="2025-08" db="UniProtKB">
        <authorList>
            <consortium name="RefSeq"/>
        </authorList>
    </citation>
    <scope>IDENTIFICATION</scope>
    <source>
        <tissue evidence="3">Total insect</tissue>
    </source>
</reference>
<dbReference type="OrthoDB" id="10067479at2759"/>
<feature type="region of interest" description="Disordered" evidence="1">
    <location>
        <begin position="31"/>
        <end position="59"/>
    </location>
</feature>
<feature type="region of interest" description="Disordered" evidence="1">
    <location>
        <begin position="143"/>
        <end position="175"/>
    </location>
</feature>
<dbReference type="RefSeq" id="XP_034235945.1">
    <property type="nucleotide sequence ID" value="XM_034380054.1"/>
</dbReference>